<dbReference type="CDD" id="cd06583">
    <property type="entry name" value="PGRP"/>
    <property type="match status" value="1"/>
</dbReference>
<dbReference type="GO" id="GO:0009254">
    <property type="term" value="P:peptidoglycan turnover"/>
    <property type="evidence" value="ECO:0007669"/>
    <property type="project" value="TreeGrafter"/>
</dbReference>
<dbReference type="SUPFAM" id="SSF55846">
    <property type="entry name" value="N-acetylmuramoyl-L-alanine amidase-like"/>
    <property type="match status" value="1"/>
</dbReference>
<evidence type="ECO:0000256" key="1">
    <source>
        <dbReference type="ARBA" id="ARBA00001561"/>
    </source>
</evidence>
<accession>A0A074V8K0</accession>
<dbReference type="SMART" id="SM00644">
    <property type="entry name" value="Ami_2"/>
    <property type="match status" value="1"/>
</dbReference>
<dbReference type="AlphaFoldDB" id="A0A074V8K0"/>
<feature type="domain" description="N-acetylmuramoyl-L-alanine amidase" evidence="6">
    <location>
        <begin position="7"/>
        <end position="158"/>
    </location>
</feature>
<sequence>MHHIDYNSYRSINSFNQRVRFLILHYTAENFADSIKSLTGPNTSIHYLIPDEAEASYQAAGFKELRIFNLVAETDRAWHAGVSNWQGRSNLNDTSIGIEVVNLATDNNGIFTFPSYGVNQIKALKQLALNILQRYPDITPTHVIGHSDIAPQRKSDPGAAFPWKELYKAGIGAWFDTKTKLNYLIQFTKQGIPDNATILKQLNRYGYDITDADADAEQFSKLIRAFQLHFRPTDYSGRVDCETVAILYALIDKYFPEA</sequence>
<dbReference type="InterPro" id="IPR036366">
    <property type="entry name" value="PGBDSf"/>
</dbReference>
<evidence type="ECO:0000256" key="5">
    <source>
        <dbReference type="ARBA" id="ARBA00023316"/>
    </source>
</evidence>
<protein>
    <recommendedName>
        <fullName evidence="3">N-acetylmuramoyl-L-alanine amidase</fullName>
        <ecNumber evidence="3">3.5.1.28</ecNumber>
    </recommendedName>
</protein>
<evidence type="ECO:0000256" key="4">
    <source>
        <dbReference type="ARBA" id="ARBA00022801"/>
    </source>
</evidence>
<dbReference type="InterPro" id="IPR002502">
    <property type="entry name" value="Amidase_domain"/>
</dbReference>
<dbReference type="EMBL" id="AVQL01000454">
    <property type="protein sequence ID" value="KEQ00202.1"/>
    <property type="molecule type" value="Genomic_DNA"/>
</dbReference>
<dbReference type="PANTHER" id="PTHR30417">
    <property type="entry name" value="N-ACETYLMURAMOYL-L-ALANINE AMIDASE AMID"/>
    <property type="match status" value="1"/>
</dbReference>
<organism evidence="7 8">
    <name type="scientific">Snodgrassella alvi SCGC AB-598-J21</name>
    <dbReference type="NCBI Taxonomy" id="1385367"/>
    <lineage>
        <taxon>Bacteria</taxon>
        <taxon>Pseudomonadati</taxon>
        <taxon>Pseudomonadota</taxon>
        <taxon>Betaproteobacteria</taxon>
        <taxon>Neisseriales</taxon>
        <taxon>Neisseriaceae</taxon>
        <taxon>Snodgrassella</taxon>
    </lineage>
</organism>
<dbReference type="Gene3D" id="1.10.101.10">
    <property type="entry name" value="PGBD-like superfamily/PGBD"/>
    <property type="match status" value="1"/>
</dbReference>
<proteinExistence type="inferred from homology"/>
<reference evidence="7 8" key="1">
    <citation type="journal article" date="2014" name="PLoS Genet.">
        <title>Hidden diversity in honey bee gut symbionts detected by single-cell genomics.</title>
        <authorList>
            <person name="Engel P."/>
            <person name="Stepanauskas R."/>
            <person name="Moran N."/>
        </authorList>
    </citation>
    <scope>NUCLEOTIDE SEQUENCE [LARGE SCALE GENOMIC DNA]</scope>
    <source>
        <strain evidence="7 8">SCGC AB-598-J21</strain>
    </source>
</reference>
<comment type="similarity">
    <text evidence="2">Belongs to the N-acetylmuramoyl-L-alanine amidase 2 family.</text>
</comment>
<comment type="catalytic activity">
    <reaction evidence="1">
        <text>Hydrolyzes the link between N-acetylmuramoyl residues and L-amino acid residues in certain cell-wall glycopeptides.</text>
        <dbReference type="EC" id="3.5.1.28"/>
    </reaction>
</comment>
<evidence type="ECO:0000256" key="3">
    <source>
        <dbReference type="ARBA" id="ARBA00011901"/>
    </source>
</evidence>
<dbReference type="Pfam" id="PF01510">
    <property type="entry name" value="Amidase_2"/>
    <property type="match status" value="1"/>
</dbReference>
<dbReference type="Proteomes" id="UP000027644">
    <property type="component" value="Unassembled WGS sequence"/>
</dbReference>
<evidence type="ECO:0000259" key="6">
    <source>
        <dbReference type="SMART" id="SM00644"/>
    </source>
</evidence>
<evidence type="ECO:0000313" key="7">
    <source>
        <dbReference type="EMBL" id="KEQ00202.1"/>
    </source>
</evidence>
<dbReference type="Gene3D" id="3.40.80.10">
    <property type="entry name" value="Peptidoglycan recognition protein-like"/>
    <property type="match status" value="1"/>
</dbReference>
<dbReference type="InterPro" id="IPR036365">
    <property type="entry name" value="PGBD-like_sf"/>
</dbReference>
<dbReference type="EC" id="3.5.1.28" evidence="3"/>
<dbReference type="GO" id="GO:0009253">
    <property type="term" value="P:peptidoglycan catabolic process"/>
    <property type="evidence" value="ECO:0007669"/>
    <property type="project" value="InterPro"/>
</dbReference>
<dbReference type="SUPFAM" id="SSF47090">
    <property type="entry name" value="PGBD-like"/>
    <property type="match status" value="1"/>
</dbReference>
<gene>
    <name evidence="7" type="ORF">SASC598J21_020850</name>
</gene>
<keyword evidence="5" id="KW-0961">Cell wall biogenesis/degradation</keyword>
<evidence type="ECO:0000256" key="2">
    <source>
        <dbReference type="ARBA" id="ARBA00007553"/>
    </source>
</evidence>
<dbReference type="PANTHER" id="PTHR30417:SF12">
    <property type="entry name" value="N-ACETYLMURAMOYL-L-ALANINE AMIDASE"/>
    <property type="match status" value="1"/>
</dbReference>
<dbReference type="FunFam" id="3.40.80.10:FF:000003">
    <property type="entry name" value="N-acetylmuramoyl-L-alanine amidase"/>
    <property type="match status" value="1"/>
</dbReference>
<dbReference type="GO" id="GO:0071555">
    <property type="term" value="P:cell wall organization"/>
    <property type="evidence" value="ECO:0007669"/>
    <property type="project" value="UniProtKB-KW"/>
</dbReference>
<dbReference type="GO" id="GO:0019867">
    <property type="term" value="C:outer membrane"/>
    <property type="evidence" value="ECO:0007669"/>
    <property type="project" value="TreeGrafter"/>
</dbReference>
<keyword evidence="4" id="KW-0378">Hydrolase</keyword>
<dbReference type="InterPro" id="IPR036505">
    <property type="entry name" value="Amidase/PGRP_sf"/>
</dbReference>
<comment type="caution">
    <text evidence="7">The sequence shown here is derived from an EMBL/GenBank/DDBJ whole genome shotgun (WGS) entry which is preliminary data.</text>
</comment>
<dbReference type="InterPro" id="IPR051206">
    <property type="entry name" value="NAMLAA_amidase_2"/>
</dbReference>
<dbReference type="GO" id="GO:0008745">
    <property type="term" value="F:N-acetylmuramoyl-L-alanine amidase activity"/>
    <property type="evidence" value="ECO:0007669"/>
    <property type="project" value="UniProtKB-EC"/>
</dbReference>
<evidence type="ECO:0000313" key="8">
    <source>
        <dbReference type="Proteomes" id="UP000027644"/>
    </source>
</evidence>
<name>A0A074V8K0_9NEIS</name>